<evidence type="ECO:0000313" key="1">
    <source>
        <dbReference type="EMBL" id="DAF61042.1"/>
    </source>
</evidence>
<name>A0A8S5TE65_9VIRU</name>
<proteinExistence type="predicted"/>
<dbReference type="Gene3D" id="3.40.1350.10">
    <property type="match status" value="1"/>
</dbReference>
<organism evidence="1">
    <name type="scientific">Phage sp. ctesc4</name>
    <dbReference type="NCBI Taxonomy" id="2828008"/>
    <lineage>
        <taxon>Viruses</taxon>
    </lineage>
</organism>
<dbReference type="InterPro" id="IPR011856">
    <property type="entry name" value="tRNA_endonuc-like_dom_sf"/>
</dbReference>
<sequence>MANPNKRKGTSWETDVRNYLRGKGCDVEALRQLGSLDEGDMVVRSVDGVRFVIEAKNTKRLEIPRYLNEATTECALYASNRGLENSDVFPIAVVKARGKGVEEGWVVFRLEDFAELLNRK</sequence>
<accession>A0A8S5TE65</accession>
<dbReference type="EMBL" id="BK032802">
    <property type="protein sequence ID" value="DAF61042.1"/>
    <property type="molecule type" value="Genomic_DNA"/>
</dbReference>
<reference evidence="1" key="1">
    <citation type="journal article" date="2021" name="Proc. Natl. Acad. Sci. U.S.A.">
        <title>A Catalog of Tens of Thousands of Viruses from Human Metagenomes Reveals Hidden Associations with Chronic Diseases.</title>
        <authorList>
            <person name="Tisza M.J."/>
            <person name="Buck C.B."/>
        </authorList>
    </citation>
    <scope>NUCLEOTIDE SEQUENCE</scope>
    <source>
        <strain evidence="1">Ctesc4</strain>
    </source>
</reference>
<protein>
    <submittedName>
        <fullName evidence="1">HOLLIDAY JUNCTION RESOLVASE HOMOLOGOUS RECOMBINATION</fullName>
    </submittedName>
</protein>
<dbReference type="GO" id="GO:0003676">
    <property type="term" value="F:nucleic acid binding"/>
    <property type="evidence" value="ECO:0007669"/>
    <property type="project" value="InterPro"/>
</dbReference>